<keyword evidence="7 8" id="KW-0503">Monooxygenase</keyword>
<comment type="similarity">
    <text evidence="2 8">Belongs to the FMO family.</text>
</comment>
<dbReference type="InterPro" id="IPR036188">
    <property type="entry name" value="FAD/NAD-bd_sf"/>
</dbReference>
<keyword evidence="4 8" id="KW-0274">FAD</keyword>
<reference evidence="9" key="1">
    <citation type="submission" date="2022-01" db="UniProtKB">
        <authorList>
            <consortium name="EnsemblMetazoa"/>
        </authorList>
    </citation>
    <scope>IDENTIFICATION</scope>
</reference>
<organism evidence="9 10">
    <name type="scientific">Cimex lectularius</name>
    <name type="common">Bed bug</name>
    <name type="synonym">Acanthia lectularia</name>
    <dbReference type="NCBI Taxonomy" id="79782"/>
    <lineage>
        <taxon>Eukaryota</taxon>
        <taxon>Metazoa</taxon>
        <taxon>Ecdysozoa</taxon>
        <taxon>Arthropoda</taxon>
        <taxon>Hexapoda</taxon>
        <taxon>Insecta</taxon>
        <taxon>Pterygota</taxon>
        <taxon>Neoptera</taxon>
        <taxon>Paraneoptera</taxon>
        <taxon>Hemiptera</taxon>
        <taxon>Heteroptera</taxon>
        <taxon>Panheteroptera</taxon>
        <taxon>Cimicomorpha</taxon>
        <taxon>Cimicidae</taxon>
        <taxon>Cimex</taxon>
    </lineage>
</organism>
<sequence length="415" mass="47900">MRVAVLGAGASGLVSAKHAIQSAHDVDIFEQSDVIGGTWNYYENPQEDCHSSMYKNLITNLPKEIMTFEGLNYDVNDVSYFSFRTVLKYLNDFADKFNLKEHIKFKSKVIRVSRLFQEWRIIWKNLDTGKQSESFYDAIFICNGHYSVPVIPEIRGISTFKGKLIHSHLYRVPSEFSHRTILTIGMGPSGQDIVFDLCTMAKKVYMSHHLKSYLKNTFPSNSEHRPDVDHFTEDSAVFVDGSSLEVDAVILCTGYRYIFPFLDESCGIQVDDDYVYPLYKHMINIIHPTMAFIGIPHRAMIFLMLELQAKSFVSILSEKASLPSKDKMQEDLEEWEKRVKGKGLPKRRYHMVINYVRSYLNDIARIGNVEPIPEVKFAIFEQNLQSRSKNLATYREEVFTIVDSETFTVKTKRNQ</sequence>
<dbReference type="PIRSF" id="PIRSF000332">
    <property type="entry name" value="FMO"/>
    <property type="match status" value="1"/>
</dbReference>
<proteinExistence type="inferred from homology"/>
<keyword evidence="3 8" id="KW-0285">Flavoprotein</keyword>
<dbReference type="RefSeq" id="XP_014253796.1">
    <property type="nucleotide sequence ID" value="XM_014398310.2"/>
</dbReference>
<dbReference type="RefSeq" id="XP_024082106.1">
    <property type="nucleotide sequence ID" value="XM_024226338.1"/>
</dbReference>
<evidence type="ECO:0000256" key="8">
    <source>
        <dbReference type="RuleBase" id="RU361177"/>
    </source>
</evidence>
<dbReference type="EC" id="1.-.-.-" evidence="8"/>
<dbReference type="PANTHER" id="PTHR23023">
    <property type="entry name" value="DIMETHYLANILINE MONOOXYGENASE"/>
    <property type="match status" value="1"/>
</dbReference>
<dbReference type="RefSeq" id="XP_024082104.1">
    <property type="nucleotide sequence ID" value="XM_024226336.1"/>
</dbReference>
<evidence type="ECO:0000256" key="3">
    <source>
        <dbReference type="ARBA" id="ARBA00022630"/>
    </source>
</evidence>
<dbReference type="EnsemblMetazoa" id="XM_014398310.2">
    <property type="protein sequence ID" value="XP_014253796.1"/>
    <property type="gene ID" value="LOC106669032"/>
</dbReference>
<evidence type="ECO:0000256" key="5">
    <source>
        <dbReference type="ARBA" id="ARBA00022857"/>
    </source>
</evidence>
<dbReference type="FunFam" id="3.50.50.60:FF:000138">
    <property type="entry name" value="Flavin-containing monooxygenase"/>
    <property type="match status" value="1"/>
</dbReference>
<evidence type="ECO:0000256" key="6">
    <source>
        <dbReference type="ARBA" id="ARBA00023002"/>
    </source>
</evidence>
<dbReference type="OrthoDB" id="66881at2759"/>
<dbReference type="InterPro" id="IPR050346">
    <property type="entry name" value="FMO-like"/>
</dbReference>
<dbReference type="InterPro" id="IPR000960">
    <property type="entry name" value="Flavin_mOase"/>
</dbReference>
<dbReference type="GO" id="GO:0004499">
    <property type="term" value="F:N,N-dimethylaniline monooxygenase activity"/>
    <property type="evidence" value="ECO:0007669"/>
    <property type="project" value="InterPro"/>
</dbReference>
<dbReference type="PRINTS" id="PR00370">
    <property type="entry name" value="FMOXYGENASE"/>
</dbReference>
<name>A0A8I6SJ40_CIMLE</name>
<dbReference type="EnsemblMetazoa" id="XM_024226337.1">
    <property type="protein sequence ID" value="XP_024082105.1"/>
    <property type="gene ID" value="LOC106669032"/>
</dbReference>
<dbReference type="Gene3D" id="3.50.50.60">
    <property type="entry name" value="FAD/NAD(P)-binding domain"/>
    <property type="match status" value="2"/>
</dbReference>
<dbReference type="Proteomes" id="UP000494040">
    <property type="component" value="Unassembled WGS sequence"/>
</dbReference>
<evidence type="ECO:0000256" key="7">
    <source>
        <dbReference type="ARBA" id="ARBA00023033"/>
    </source>
</evidence>
<dbReference type="InterPro" id="IPR020946">
    <property type="entry name" value="Flavin_mOase-like"/>
</dbReference>
<dbReference type="GO" id="GO:0050660">
    <property type="term" value="F:flavin adenine dinucleotide binding"/>
    <property type="evidence" value="ECO:0007669"/>
    <property type="project" value="InterPro"/>
</dbReference>
<dbReference type="GO" id="GO:0050661">
    <property type="term" value="F:NADP binding"/>
    <property type="evidence" value="ECO:0007669"/>
    <property type="project" value="InterPro"/>
</dbReference>
<dbReference type="RefSeq" id="XP_024082105.1">
    <property type="nucleotide sequence ID" value="XM_024226337.1"/>
</dbReference>
<dbReference type="AlphaFoldDB" id="A0A8I6SJ40"/>
<keyword evidence="6 8" id="KW-0560">Oxidoreductase</keyword>
<evidence type="ECO:0000256" key="2">
    <source>
        <dbReference type="ARBA" id="ARBA00009183"/>
    </source>
</evidence>
<keyword evidence="10" id="KW-1185">Reference proteome</keyword>
<dbReference type="SUPFAM" id="SSF51905">
    <property type="entry name" value="FAD/NAD(P)-binding domain"/>
    <property type="match status" value="2"/>
</dbReference>
<evidence type="ECO:0000313" key="10">
    <source>
        <dbReference type="Proteomes" id="UP000494040"/>
    </source>
</evidence>
<accession>A0A8I6SJ40</accession>
<evidence type="ECO:0000256" key="4">
    <source>
        <dbReference type="ARBA" id="ARBA00022827"/>
    </source>
</evidence>
<dbReference type="GeneID" id="106669032"/>
<protein>
    <recommendedName>
        <fullName evidence="8">Flavin-containing monooxygenase</fullName>
        <ecNumber evidence="8">1.-.-.-</ecNumber>
    </recommendedName>
</protein>
<evidence type="ECO:0000313" key="9">
    <source>
        <dbReference type="EnsemblMetazoa" id="XP_024082106.1"/>
    </source>
</evidence>
<evidence type="ECO:0000256" key="1">
    <source>
        <dbReference type="ARBA" id="ARBA00001974"/>
    </source>
</evidence>
<comment type="cofactor">
    <cofactor evidence="1 8">
        <name>FAD</name>
        <dbReference type="ChEBI" id="CHEBI:57692"/>
    </cofactor>
</comment>
<dbReference type="OMA" id="CFEKQSD"/>
<dbReference type="EnsemblMetazoa" id="XM_024226338.1">
    <property type="protein sequence ID" value="XP_024082106.1"/>
    <property type="gene ID" value="LOC106669032"/>
</dbReference>
<dbReference type="Pfam" id="PF00743">
    <property type="entry name" value="FMO-like"/>
    <property type="match status" value="2"/>
</dbReference>
<dbReference type="EnsemblMetazoa" id="XM_024226336.1">
    <property type="protein sequence ID" value="XP_024082104.1"/>
    <property type="gene ID" value="LOC106669032"/>
</dbReference>
<keyword evidence="5" id="KW-0521">NADP</keyword>